<sequence length="216" mass="23553">MRRSSLVALSSLLMVASVSPSFAHATGTEARLGPQRTTTRSGWHLRCPAPIGPLLHVRAENLQLSWRTQNGHLVVRIIFPASQGQGYAQHGAGCLTVPGEAIDRCDPDQKTRVLFENMRQHRAGHQTNAMGSSHSGLNDREPDSISALSRNHSCRNHLILNGMMMSPPNVNANASFRRRMASFRSTKYRNELGPDNQAVEFFGYGGLIASPTGSAP</sequence>
<proteinExistence type="predicted"/>
<organism evidence="1 2">
    <name type="scientific">Nitrobacter winogradskyi</name>
    <name type="common">Nitrobacter agilis</name>
    <dbReference type="NCBI Taxonomy" id="913"/>
    <lineage>
        <taxon>Bacteria</taxon>
        <taxon>Pseudomonadati</taxon>
        <taxon>Pseudomonadota</taxon>
        <taxon>Alphaproteobacteria</taxon>
        <taxon>Hyphomicrobiales</taxon>
        <taxon>Nitrobacteraceae</taxon>
        <taxon>Nitrobacter</taxon>
    </lineage>
</organism>
<dbReference type="Proteomes" id="UP001205486">
    <property type="component" value="Unassembled WGS sequence"/>
</dbReference>
<keyword evidence="2" id="KW-1185">Reference proteome</keyword>
<gene>
    <name evidence="1" type="ORF">J2S34_003837</name>
</gene>
<reference evidence="1" key="1">
    <citation type="submission" date="2022-03" db="EMBL/GenBank/DDBJ databases">
        <title>Interactions between chemoautotrophic and heterotrophic bacteria.</title>
        <authorList>
            <person name="Santoro A."/>
        </authorList>
    </citation>
    <scope>NUCLEOTIDE SEQUENCE</scope>
    <source>
        <strain evidence="1">Nb-106</strain>
    </source>
</reference>
<evidence type="ECO:0000313" key="2">
    <source>
        <dbReference type="Proteomes" id="UP001205486"/>
    </source>
</evidence>
<dbReference type="EMBL" id="JALJZS010000006">
    <property type="protein sequence ID" value="MCP2001351.1"/>
    <property type="molecule type" value="Genomic_DNA"/>
</dbReference>
<evidence type="ECO:0000313" key="1">
    <source>
        <dbReference type="EMBL" id="MCP2001351.1"/>
    </source>
</evidence>
<protein>
    <submittedName>
        <fullName evidence="1">Uncharacterized protein</fullName>
    </submittedName>
</protein>
<comment type="caution">
    <text evidence="1">The sequence shown here is derived from an EMBL/GenBank/DDBJ whole genome shotgun (WGS) entry which is preliminary data.</text>
</comment>
<name>A0ACC6ANY4_NITWI</name>
<accession>A0ACC6ANY4</accession>